<dbReference type="PANTHER" id="PTHR35040:SF7">
    <property type="entry name" value="FIBRONECTIN TYPE-III DOMAIN-CONTAINING PROTEIN-RELATED"/>
    <property type="match status" value="1"/>
</dbReference>
<accession>A0A833PAQ4</accession>
<evidence type="ECO:0000313" key="2">
    <source>
        <dbReference type="Proteomes" id="UP000490535"/>
    </source>
</evidence>
<evidence type="ECO:0000313" key="1">
    <source>
        <dbReference type="EMBL" id="KAF1014363.1"/>
    </source>
</evidence>
<dbReference type="PANTHER" id="PTHR35040">
    <property type="match status" value="1"/>
</dbReference>
<reference evidence="2" key="1">
    <citation type="journal article" date="2020" name="MBio">
        <title>Horizontal gene transfer to a defensive symbiont with a reduced genome amongst a multipartite beetle microbiome.</title>
        <authorList>
            <person name="Waterworth S.C."/>
            <person name="Florez L.V."/>
            <person name="Rees E.R."/>
            <person name="Hertweck C."/>
            <person name="Kaltenpoth M."/>
            <person name="Kwan J.C."/>
        </authorList>
    </citation>
    <scope>NUCLEOTIDE SEQUENCE [LARGE SCALE GENOMIC DNA]</scope>
</reference>
<gene>
    <name evidence="1" type="ORF">GAK29_04658</name>
</gene>
<dbReference type="AlphaFoldDB" id="A0A833PAQ4"/>
<sequence>MSGIFLDDGLNACGPNNQYVNYYRVIYSYIKTKYSGAFVVLNPGSGVAQCYASVADVLIVFESNVNAYETWQQPSWSQNQVNANQFWHLIYNVKTQQDMERILNLSKARNAGYVYVTDDDLPNPWDTLPQYWEAELNKI</sequence>
<name>A0A833PAQ4_ACIBZ</name>
<dbReference type="Pfam" id="PF12138">
    <property type="entry name" value="Spherulin4"/>
    <property type="match status" value="1"/>
</dbReference>
<proteinExistence type="predicted"/>
<comment type="caution">
    <text evidence="1">The sequence shown here is derived from an EMBL/GenBank/DDBJ whole genome shotgun (WGS) entry which is preliminary data.</text>
</comment>
<dbReference type="InterPro" id="IPR021986">
    <property type="entry name" value="Spherulin4"/>
</dbReference>
<organism evidence="1 2">
    <name type="scientific">Acinetobacter bereziniae</name>
    <name type="common">Acinetobacter genomosp. 10</name>
    <dbReference type="NCBI Taxonomy" id="106648"/>
    <lineage>
        <taxon>Bacteria</taxon>
        <taxon>Pseudomonadati</taxon>
        <taxon>Pseudomonadota</taxon>
        <taxon>Gammaproteobacteria</taxon>
        <taxon>Moraxellales</taxon>
        <taxon>Moraxellaceae</taxon>
        <taxon>Acinetobacter</taxon>
    </lineage>
</organism>
<dbReference type="EMBL" id="WNDP01000229">
    <property type="protein sequence ID" value="KAF1014363.1"/>
    <property type="molecule type" value="Genomic_DNA"/>
</dbReference>
<protein>
    <submittedName>
        <fullName evidence="1">Uncharacterized protein</fullName>
    </submittedName>
</protein>
<dbReference type="Proteomes" id="UP000490535">
    <property type="component" value="Unassembled WGS sequence"/>
</dbReference>